<feature type="transmembrane region" description="Helical" evidence="5">
    <location>
        <begin position="84"/>
        <end position="101"/>
    </location>
</feature>
<dbReference type="InterPro" id="IPR052964">
    <property type="entry name" value="Sporulation_signal_mat"/>
</dbReference>
<dbReference type="InterPro" id="IPR053934">
    <property type="entry name" value="HTTM_dom"/>
</dbReference>
<keyword evidence="8" id="KW-1185">Reference proteome</keyword>
<feature type="transmembrane region" description="Helical" evidence="5">
    <location>
        <begin position="32"/>
        <end position="50"/>
    </location>
</feature>
<dbReference type="InterPro" id="IPR011020">
    <property type="entry name" value="HTTM-like"/>
</dbReference>
<evidence type="ECO:0000256" key="1">
    <source>
        <dbReference type="ARBA" id="ARBA00004127"/>
    </source>
</evidence>
<dbReference type="PANTHER" id="PTHR39535:SF2">
    <property type="entry name" value="HTTM DOMAIN-CONTAINING PROTEIN"/>
    <property type="match status" value="1"/>
</dbReference>
<keyword evidence="4 5" id="KW-0472">Membrane</keyword>
<comment type="caution">
    <text evidence="7">The sequence shown here is derived from an EMBL/GenBank/DDBJ whole genome shotgun (WGS) entry which is preliminary data.</text>
</comment>
<evidence type="ECO:0000256" key="3">
    <source>
        <dbReference type="ARBA" id="ARBA00022989"/>
    </source>
</evidence>
<dbReference type="Pfam" id="PF05090">
    <property type="entry name" value="HTTM"/>
    <property type="match status" value="1"/>
</dbReference>
<protein>
    <submittedName>
        <fullName evidence="7">HTTM domain-containing protein</fullName>
    </submittedName>
</protein>
<keyword evidence="2 5" id="KW-0812">Transmembrane</keyword>
<reference evidence="7 8" key="1">
    <citation type="journal article" date="2022" name="Syst. Appl. Microbiol.">
        <title>Natronocalculus amylovorans gen. nov., sp. nov., and Natranaeroarchaeum aerophilus sp. nov., dominant culturable amylolytic natronoarchaea from hypersaline soda lakes in southwestern Siberia.</title>
        <authorList>
            <person name="Sorokin D.Y."/>
            <person name="Elcheninov A.G."/>
            <person name="Khizhniak T.V."/>
            <person name="Koenen M."/>
            <person name="Bale N.J."/>
            <person name="Damste J.S.S."/>
            <person name="Kublanov I.V."/>
        </authorList>
    </citation>
    <scope>NUCLEOTIDE SEQUENCE [LARGE SCALE GENOMIC DNA]</scope>
    <source>
        <strain evidence="7 8">AArc-St1-1</strain>
    </source>
</reference>
<keyword evidence="3 5" id="KW-1133">Transmembrane helix</keyword>
<dbReference type="PANTHER" id="PTHR39535">
    <property type="entry name" value="SPORULATION-DELAYING PROTEIN SDPB"/>
    <property type="match status" value="1"/>
</dbReference>
<dbReference type="GO" id="GO:0012505">
    <property type="term" value="C:endomembrane system"/>
    <property type="evidence" value="ECO:0007669"/>
    <property type="project" value="UniProtKB-SubCell"/>
</dbReference>
<dbReference type="Proteomes" id="UP001202674">
    <property type="component" value="Unassembled WGS sequence"/>
</dbReference>
<evidence type="ECO:0000256" key="5">
    <source>
        <dbReference type="SAM" id="Phobius"/>
    </source>
</evidence>
<dbReference type="AlphaFoldDB" id="A0AAE3K423"/>
<accession>A0AAE3K423</accession>
<evidence type="ECO:0000256" key="4">
    <source>
        <dbReference type="ARBA" id="ARBA00023136"/>
    </source>
</evidence>
<evidence type="ECO:0000313" key="8">
    <source>
        <dbReference type="Proteomes" id="UP001202674"/>
    </source>
</evidence>
<evidence type="ECO:0000259" key="6">
    <source>
        <dbReference type="SMART" id="SM00752"/>
    </source>
</evidence>
<feature type="transmembrane region" description="Helical" evidence="5">
    <location>
        <begin position="342"/>
        <end position="365"/>
    </location>
</feature>
<feature type="transmembrane region" description="Helical" evidence="5">
    <location>
        <begin position="252"/>
        <end position="285"/>
    </location>
</feature>
<feature type="transmembrane region" description="Helical" evidence="5">
    <location>
        <begin position="165"/>
        <end position="184"/>
    </location>
</feature>
<evidence type="ECO:0000256" key="2">
    <source>
        <dbReference type="ARBA" id="ARBA00022692"/>
    </source>
</evidence>
<feature type="domain" description="HTTM-like" evidence="6">
    <location>
        <begin position="25"/>
        <end position="289"/>
    </location>
</feature>
<evidence type="ECO:0000313" key="7">
    <source>
        <dbReference type="EMBL" id="MCL9812786.1"/>
    </source>
</evidence>
<feature type="transmembrane region" description="Helical" evidence="5">
    <location>
        <begin position="224"/>
        <end position="245"/>
    </location>
</feature>
<dbReference type="EMBL" id="JAKRVY010000001">
    <property type="protein sequence ID" value="MCL9812786.1"/>
    <property type="molecule type" value="Genomic_DNA"/>
</dbReference>
<dbReference type="RefSeq" id="WP_250594791.1">
    <property type="nucleotide sequence ID" value="NZ_JAKRVY010000001.1"/>
</dbReference>
<organism evidence="7 8">
    <name type="scientific">Natranaeroarchaeum aerophilus</name>
    <dbReference type="NCBI Taxonomy" id="2917711"/>
    <lineage>
        <taxon>Archaea</taxon>
        <taxon>Methanobacteriati</taxon>
        <taxon>Methanobacteriota</taxon>
        <taxon>Stenosarchaea group</taxon>
        <taxon>Halobacteria</taxon>
        <taxon>Halobacteriales</taxon>
        <taxon>Natronoarchaeaceae</taxon>
        <taxon>Natranaeroarchaeum</taxon>
    </lineage>
</organism>
<gene>
    <name evidence="7" type="ORF">AArcSt11_03855</name>
</gene>
<sequence length="527" mass="58657">MSDPTTITNRAARAGRVLYGGLKRRGSIDTRTLAVFRMIVAVLIVGDVLSRSRNFHFYYTDDGAVTASMASDGLNVFAYTSDPTIIAALFVVHALVALQLLVGYKTRVAMVISFVFVISLDQHNPLVTSYADVLFRLLLFWALFLPLGERWSIDAVHRDREARTSVFSIATLGALFQMIAMYVINGYHKSGEELWTGGEATPLIMGLDDTTFLLGETMRQFPELLQLGGLTWYYMLLYGWLLFFLTGRLRLVFAGMFVVAHASFAVTVRIGAFPYVAMAGLLLFAQGEFWRDLDRLARLVGVPVDRLHAAAGRVGAVALVFPRHIPTAGGELWTRRAVYTGVYGVAAFLVVALALLAVGTGAGVVPADEGPKEQVEDVAYDTMIYQPEWSIFAPIPRTTDRYHVFAAQTTTGERIDVYNDREFTFERPGKELQQQYGTYRERFYMNSVRRAGDTGSASLALAEHLCETWEGEDGEELTHVNMYYASEDVTLETIDSPEDRDRSTQVIYRHGCGDHEPTVINPPSLVE</sequence>
<proteinExistence type="predicted"/>
<dbReference type="SMART" id="SM00752">
    <property type="entry name" value="HTTM"/>
    <property type="match status" value="1"/>
</dbReference>
<name>A0AAE3K423_9EURY</name>
<comment type="subcellular location">
    <subcellularLocation>
        <location evidence="1">Endomembrane system</location>
        <topology evidence="1">Multi-pass membrane protein</topology>
    </subcellularLocation>
</comment>